<sequence>METSMPRRSMRIQLFFHPPLVHSFDVGLHLSEPSNHKSFYYVKAETNGNEKDHSLMNASSGVAAETNGNEKDHSLMNASSVVAISSQLIDD</sequence>
<dbReference type="EMBL" id="KL367517">
    <property type="protein sequence ID" value="KFD67155.1"/>
    <property type="molecule type" value="Genomic_DNA"/>
</dbReference>
<evidence type="ECO:0000313" key="1">
    <source>
        <dbReference type="EMBL" id="KFD67155.1"/>
    </source>
</evidence>
<dbReference type="Proteomes" id="UP000030758">
    <property type="component" value="Unassembled WGS sequence"/>
</dbReference>
<accession>A0A085NCF9</accession>
<protein>
    <submittedName>
        <fullName evidence="1">Uncharacterized protein</fullName>
    </submittedName>
</protein>
<dbReference type="AlphaFoldDB" id="A0A085NCF9"/>
<name>A0A085NCF9_9BILA</name>
<organism evidence="1">
    <name type="scientific">Trichuris suis</name>
    <name type="common">pig whipworm</name>
    <dbReference type="NCBI Taxonomy" id="68888"/>
    <lineage>
        <taxon>Eukaryota</taxon>
        <taxon>Metazoa</taxon>
        <taxon>Ecdysozoa</taxon>
        <taxon>Nematoda</taxon>
        <taxon>Enoplea</taxon>
        <taxon>Dorylaimia</taxon>
        <taxon>Trichinellida</taxon>
        <taxon>Trichuridae</taxon>
        <taxon>Trichuris</taxon>
    </lineage>
</organism>
<reference evidence="1" key="1">
    <citation type="journal article" date="2014" name="Nat. Genet.">
        <title>Genome and transcriptome of the porcine whipworm Trichuris suis.</title>
        <authorList>
            <person name="Jex A.R."/>
            <person name="Nejsum P."/>
            <person name="Schwarz E.M."/>
            <person name="Hu L."/>
            <person name="Young N.D."/>
            <person name="Hall R.S."/>
            <person name="Korhonen P.K."/>
            <person name="Liao S."/>
            <person name="Thamsborg S."/>
            <person name="Xia J."/>
            <person name="Xu P."/>
            <person name="Wang S."/>
            <person name="Scheerlinck J.P."/>
            <person name="Hofmann A."/>
            <person name="Sternberg P.W."/>
            <person name="Wang J."/>
            <person name="Gasser R.B."/>
        </authorList>
    </citation>
    <scope>NUCLEOTIDE SEQUENCE [LARGE SCALE GENOMIC DNA]</scope>
    <source>
        <strain evidence="1">DCEP-RM93F</strain>
    </source>
</reference>
<gene>
    <name evidence="1" type="ORF">M514_20591</name>
</gene>
<proteinExistence type="predicted"/>